<dbReference type="SMART" id="SM00327">
    <property type="entry name" value="VWA"/>
    <property type="match status" value="1"/>
</dbReference>
<feature type="compositionally biased region" description="Low complexity" evidence="1">
    <location>
        <begin position="654"/>
        <end position="675"/>
    </location>
</feature>
<organism evidence="4 5">
    <name type="scientific">Phanerochaete sordida</name>
    <dbReference type="NCBI Taxonomy" id="48140"/>
    <lineage>
        <taxon>Eukaryota</taxon>
        <taxon>Fungi</taxon>
        <taxon>Dikarya</taxon>
        <taxon>Basidiomycota</taxon>
        <taxon>Agaricomycotina</taxon>
        <taxon>Agaricomycetes</taxon>
        <taxon>Polyporales</taxon>
        <taxon>Phanerochaetaceae</taxon>
        <taxon>Phanerochaete</taxon>
    </lineage>
</organism>
<protein>
    <submittedName>
        <fullName evidence="4">von Willebrand domain-containing protein</fullName>
    </submittedName>
</protein>
<feature type="domain" description="VIT" evidence="3">
    <location>
        <begin position="13"/>
        <end position="143"/>
    </location>
</feature>
<evidence type="ECO:0000259" key="2">
    <source>
        <dbReference type="PROSITE" id="PS50234"/>
    </source>
</evidence>
<dbReference type="PANTHER" id="PTHR45737:SF6">
    <property type="entry name" value="VON WILLEBRAND FACTOR A DOMAIN-CONTAINING PROTEIN 5A"/>
    <property type="match status" value="1"/>
</dbReference>
<dbReference type="OrthoDB" id="1729737at2759"/>
<dbReference type="Gene3D" id="3.40.50.410">
    <property type="entry name" value="von Willebrand factor, type A domain"/>
    <property type="match status" value="1"/>
</dbReference>
<dbReference type="InterPro" id="IPR036465">
    <property type="entry name" value="vWFA_dom_sf"/>
</dbReference>
<feature type="region of interest" description="Disordered" evidence="1">
    <location>
        <begin position="641"/>
        <end position="720"/>
    </location>
</feature>
<dbReference type="EMBL" id="BPQB01000030">
    <property type="protein sequence ID" value="GJE93118.1"/>
    <property type="molecule type" value="Genomic_DNA"/>
</dbReference>
<reference evidence="4 5" key="1">
    <citation type="submission" date="2021-08" db="EMBL/GenBank/DDBJ databases">
        <title>Draft Genome Sequence of Phanerochaete sordida strain YK-624.</title>
        <authorList>
            <person name="Mori T."/>
            <person name="Dohra H."/>
            <person name="Suzuki T."/>
            <person name="Kawagishi H."/>
            <person name="Hirai H."/>
        </authorList>
    </citation>
    <scope>NUCLEOTIDE SEQUENCE [LARGE SCALE GENOMIC DNA]</scope>
    <source>
        <strain evidence="4 5">YK-624</strain>
    </source>
</reference>
<dbReference type="InterPro" id="IPR013694">
    <property type="entry name" value="VIT"/>
</dbReference>
<dbReference type="PANTHER" id="PTHR45737">
    <property type="entry name" value="VON WILLEBRAND FACTOR A DOMAIN-CONTAINING PROTEIN 5A"/>
    <property type="match status" value="1"/>
</dbReference>
<keyword evidence="5" id="KW-1185">Reference proteome</keyword>
<dbReference type="PROSITE" id="PS51468">
    <property type="entry name" value="VIT"/>
    <property type="match status" value="1"/>
</dbReference>
<evidence type="ECO:0000259" key="3">
    <source>
        <dbReference type="PROSITE" id="PS51468"/>
    </source>
</evidence>
<sequence length="839" mass="89420">MRTKLFGTRRPTCGIVHVQQDLSTVNLPLEQTEVHANVIDVSAIVTITQRFWQSSPTALAHAQYIFPVPARSAVCGFTMTTEDGAVIKAIAKERDEARKEYEDAIRSGQTAGLVEHVTDDVFSISVGALPGNQVITTTVTYVLDLMDGNTVDEVRLQIPKYVAERYGMPPQNTVHARQAPLDRVSISVDVHMQGAIRGVTSLTHPTLTVAEGGSAPTLRNTTYRSPDFLTSDFVLCIAADGLDAPRCIAESASTGAVAMQLNLVPKFNLPPIASQEYIFLVDRSGSMTGNRIETAKRALVMLLRALPTQGTHLNIFSFGNSCDSLWPESVEYNAESLAFATQHVDSMSANYGGTEIQIALEKVFASRRFDKPTACFVLTDGEAWNLAGSLNVVSDAVKTGEGPAPLRVFTLGIGSTTSSEMCEGIARRGNGICEMAIAAENIIGKCSKLVRASRTYILNNVGVDWGVHADAVTAVQQAPAKIPTIYPGNRFIVFALVEDKNFVPPTEVVLCGQRDGTGDVLRFNVPVHIVDVPADQPRHGLIPTLTARRLIMELDDVDQQTPTPANKARIVALGTAYQVASRYTSFVAVDTRTADEIALTTGIRALALDGPAARTRAKRRLDEDADANLSRIAEAYAALGTFTGGTPAAPPRPRGSGKAARKQLATTAARKTAAAPTGRVRTKQTARKSTGGVPVARGKKAGLPSKRARGAPGTAGTSQSVSVPVTTTVAVPQIDAAAFVMQSTSDKVFALVRLQAFDGSFPADESLDAIVGDGALAAAKALAVAEKVWATLLAIAFLKRHMQDKELLDGLVEKAMEYVAQAPDVDVEAVLARAQELVV</sequence>
<evidence type="ECO:0000313" key="4">
    <source>
        <dbReference type="EMBL" id="GJE93118.1"/>
    </source>
</evidence>
<evidence type="ECO:0000313" key="5">
    <source>
        <dbReference type="Proteomes" id="UP000703269"/>
    </source>
</evidence>
<dbReference type="InterPro" id="IPR002035">
    <property type="entry name" value="VWF_A"/>
</dbReference>
<dbReference type="Proteomes" id="UP000703269">
    <property type="component" value="Unassembled WGS sequence"/>
</dbReference>
<evidence type="ECO:0000256" key="1">
    <source>
        <dbReference type="SAM" id="MobiDB-lite"/>
    </source>
</evidence>
<comment type="caution">
    <text evidence="4">The sequence shown here is derived from an EMBL/GenBank/DDBJ whole genome shotgun (WGS) entry which is preliminary data.</text>
</comment>
<dbReference type="PROSITE" id="PS50234">
    <property type="entry name" value="VWFA"/>
    <property type="match status" value="1"/>
</dbReference>
<dbReference type="Pfam" id="PF13768">
    <property type="entry name" value="VWA_3"/>
    <property type="match status" value="1"/>
</dbReference>
<dbReference type="AlphaFoldDB" id="A0A9P3LFW4"/>
<feature type="domain" description="VWFA" evidence="2">
    <location>
        <begin position="276"/>
        <end position="461"/>
    </location>
</feature>
<dbReference type="Pfam" id="PF08487">
    <property type="entry name" value="VIT"/>
    <property type="match status" value="1"/>
</dbReference>
<name>A0A9P3LFW4_9APHY</name>
<accession>A0A9P3LFW4</accession>
<gene>
    <name evidence="4" type="ORF">PsYK624_092770</name>
</gene>
<dbReference type="SMART" id="SM00609">
    <property type="entry name" value="VIT"/>
    <property type="match status" value="1"/>
</dbReference>
<proteinExistence type="predicted"/>
<dbReference type="SUPFAM" id="SSF53300">
    <property type="entry name" value="vWA-like"/>
    <property type="match status" value="1"/>
</dbReference>